<reference evidence="2" key="1">
    <citation type="journal article" date="2023" name="Science">
        <title>Genome structures resolve the early diversification of teleost fishes.</title>
        <authorList>
            <person name="Parey E."/>
            <person name="Louis A."/>
            <person name="Montfort J."/>
            <person name="Bouchez O."/>
            <person name="Roques C."/>
            <person name="Iampietro C."/>
            <person name="Lluch J."/>
            <person name="Castinel A."/>
            <person name="Donnadieu C."/>
            <person name="Desvignes T."/>
            <person name="Floi Bucao C."/>
            <person name="Jouanno E."/>
            <person name="Wen M."/>
            <person name="Mejri S."/>
            <person name="Dirks R."/>
            <person name="Jansen H."/>
            <person name="Henkel C."/>
            <person name="Chen W.J."/>
            <person name="Zahm M."/>
            <person name="Cabau C."/>
            <person name="Klopp C."/>
            <person name="Thompson A.W."/>
            <person name="Robinson-Rechavi M."/>
            <person name="Braasch I."/>
            <person name="Lecointre G."/>
            <person name="Bobe J."/>
            <person name="Postlethwait J.H."/>
            <person name="Berthelot C."/>
            <person name="Roest Crollius H."/>
            <person name="Guiguen Y."/>
        </authorList>
    </citation>
    <scope>NUCLEOTIDE SEQUENCE</scope>
    <source>
        <strain evidence="2">WJC10195</strain>
    </source>
</reference>
<protein>
    <submittedName>
        <fullName evidence="2">Uncharacterized protein</fullName>
    </submittedName>
</protein>
<accession>A0A9Q1J0L4</accession>
<evidence type="ECO:0000313" key="3">
    <source>
        <dbReference type="Proteomes" id="UP001152622"/>
    </source>
</evidence>
<name>A0A9Q1J0L4_SYNKA</name>
<keyword evidence="3" id="KW-1185">Reference proteome</keyword>
<organism evidence="2 3">
    <name type="scientific">Synaphobranchus kaupii</name>
    <name type="common">Kaup's arrowtooth eel</name>
    <dbReference type="NCBI Taxonomy" id="118154"/>
    <lineage>
        <taxon>Eukaryota</taxon>
        <taxon>Metazoa</taxon>
        <taxon>Chordata</taxon>
        <taxon>Craniata</taxon>
        <taxon>Vertebrata</taxon>
        <taxon>Euteleostomi</taxon>
        <taxon>Actinopterygii</taxon>
        <taxon>Neopterygii</taxon>
        <taxon>Teleostei</taxon>
        <taxon>Anguilliformes</taxon>
        <taxon>Synaphobranchidae</taxon>
        <taxon>Synaphobranchus</taxon>
    </lineage>
</organism>
<feature type="region of interest" description="Disordered" evidence="1">
    <location>
        <begin position="25"/>
        <end position="90"/>
    </location>
</feature>
<sequence>MSPAKVLTWTVPVPRGILGHMPMHQSALQASSRRSASGSQSSASKEAPSAGAPGEAAEREGAIRASADNRAKRGNRGPGKALWEKHSDNNRAARVKILMAANPPTTPALHWQRGRRTTDERWEPCQPAEGTCTVPGGHPFAPHYRYATTHCTHGQALIIYS</sequence>
<dbReference type="Proteomes" id="UP001152622">
    <property type="component" value="Chromosome 4"/>
</dbReference>
<evidence type="ECO:0000313" key="2">
    <source>
        <dbReference type="EMBL" id="KAJ8363617.1"/>
    </source>
</evidence>
<proteinExistence type="predicted"/>
<dbReference type="EMBL" id="JAINUF010000004">
    <property type="protein sequence ID" value="KAJ8363617.1"/>
    <property type="molecule type" value="Genomic_DNA"/>
</dbReference>
<dbReference type="AlphaFoldDB" id="A0A9Q1J0L4"/>
<evidence type="ECO:0000256" key="1">
    <source>
        <dbReference type="SAM" id="MobiDB-lite"/>
    </source>
</evidence>
<gene>
    <name evidence="2" type="ORF">SKAU_G00124480</name>
</gene>
<comment type="caution">
    <text evidence="2">The sequence shown here is derived from an EMBL/GenBank/DDBJ whole genome shotgun (WGS) entry which is preliminary data.</text>
</comment>
<feature type="compositionally biased region" description="Low complexity" evidence="1">
    <location>
        <begin position="25"/>
        <end position="55"/>
    </location>
</feature>
<feature type="compositionally biased region" description="Basic and acidic residues" evidence="1">
    <location>
        <begin position="56"/>
        <end position="71"/>
    </location>
</feature>